<dbReference type="Proteomes" id="UP001437256">
    <property type="component" value="Unassembled WGS sequence"/>
</dbReference>
<feature type="region of interest" description="Disordered" evidence="1">
    <location>
        <begin position="520"/>
        <end position="601"/>
    </location>
</feature>
<sequence length="1176" mass="128951">MLHPASGSQGIELNGFQLYAVQRWALQRRPRPFLVVHTGDPAHRIHVVDTEDDSDDKANIHARPKDTPHGTIMVTSLAHFPSDYTILLIPNGDFNDRVRDELYRNMVLQRLGLSGRSALTLQVPSDATKQRFVTAYHLPESTKSDESFTPSVLELIRQVQAALVVFGAYGGPIDGLLCDQTTTGIRTWLHEAGGTVKGLETTGTAARTATADPPTVAALLSLVLAVRNRLAGLSPHNQVPKDPFLEPETFIQAIRRHISAPSENVKPQHSHTYSLPNVPTLNSLSVTTFSSKATTPTTPSATPQIPPSFPATAAPSYLNRYLVRSIFTTYDTKIPKSRGTYYRERLGEHEKEKESPLAALHLSTLAALSGAHGPQSVLVATVDLTELVHSVVGRNRLKEKDKEKEKDKDKEKGKDKEREKERERERERDKERATLDSDDPLVPSQSPSSSNPVRSSGSPDTPTTPVPHISPSTSKAPKFRPPKPKSKASKDTEVTGVAGTLRGLWSGNISAVIRLRERLRERGTERPSNGHSGPVGAGAAEKKGIWSDGDTDVNYDSLRSYRAPRMSRRGSLQEKSDGRSTEDEGYGNGDSFGSRWAKGTETLSNVRDKIESWTGLNKIDAKLAKRKAHTHHSNASTSTANIVDLSPTTATPGGSFNSRKPNRISLPARSLIPAFGDNSPSQVASPAVTPLLPAFGEADPDDEELFLSSGQVSPVSDDPRTPKSFGMLGGGGISSKAQWARALEKNAFGNLNLSPPSVKKSASGNESVVSGSSISSAKYAGLAAGVGVGGRNGVGMGKRPWGNRLHLTNQRVTSWSDPVSARGKPEEEGVGNEWQESGDDILSDLASGDSEVITRRSRREPSLESTKIHVRVVNEDGGSVENLEEFHETPSVKKKVAHGPRRRRSFHSLSTFQEGEIRILPLERMRIDVELAGYYLITRRREQHLRNVVATLQVLTNRLSSTNAHLRTHYENHIADLSLLDSRRKVIAEIEADHEGTVPKITQATNTLKYEGQQFLMEEIWRPTATSRNQVYEYRGKIFGTGGGRRLPPGVHGAHGAFNRLQWTLDGNERLVDVYGRTESEAEEEEQTDALGEFRRRSVEEDEEIDVVEHPGIKPMWLLRFFTRWWAVWGRTAATPPGSSETAPKESKVETISPADTNGNLMKPPPLPIPEKAKSL</sequence>
<dbReference type="PANTHER" id="PTHR31011:SF2">
    <property type="entry name" value="PROTEIN STB2-RELATED"/>
    <property type="match status" value="1"/>
</dbReference>
<dbReference type="Pfam" id="PF25995">
    <property type="entry name" value="STB6_N"/>
    <property type="match status" value="1"/>
</dbReference>
<organism evidence="3 4">
    <name type="scientific">Marasmius tenuissimus</name>
    <dbReference type="NCBI Taxonomy" id="585030"/>
    <lineage>
        <taxon>Eukaryota</taxon>
        <taxon>Fungi</taxon>
        <taxon>Dikarya</taxon>
        <taxon>Basidiomycota</taxon>
        <taxon>Agaricomycotina</taxon>
        <taxon>Agaricomycetes</taxon>
        <taxon>Agaricomycetidae</taxon>
        <taxon>Agaricales</taxon>
        <taxon>Marasmiineae</taxon>
        <taxon>Marasmiaceae</taxon>
        <taxon>Marasmius</taxon>
    </lineage>
</organism>
<protein>
    <recommendedName>
        <fullName evidence="2">STB6-like N-terminal domain-containing protein</fullName>
    </recommendedName>
</protein>
<feature type="region of interest" description="Disordered" evidence="1">
    <location>
        <begin position="1134"/>
        <end position="1176"/>
    </location>
</feature>
<gene>
    <name evidence="3" type="ORF">AAF712_004737</name>
</gene>
<accession>A0ABR3A3W6</accession>
<feature type="compositionally biased region" description="Polar residues" evidence="1">
    <location>
        <begin position="633"/>
        <end position="659"/>
    </location>
</feature>
<dbReference type="EMBL" id="JBBXMP010000020">
    <property type="protein sequence ID" value="KAL0068077.1"/>
    <property type="molecule type" value="Genomic_DNA"/>
</dbReference>
<feature type="domain" description="STB6-like N-terminal" evidence="2">
    <location>
        <begin position="11"/>
        <end position="111"/>
    </location>
</feature>
<name>A0ABR3A3W6_9AGAR</name>
<keyword evidence="4" id="KW-1185">Reference proteome</keyword>
<feature type="compositionally biased region" description="Low complexity" evidence="1">
    <location>
        <begin position="440"/>
        <end position="460"/>
    </location>
</feature>
<comment type="caution">
    <text evidence="3">The sequence shown here is derived from an EMBL/GenBank/DDBJ whole genome shotgun (WGS) entry which is preliminary data.</text>
</comment>
<feature type="compositionally biased region" description="Basic and acidic residues" evidence="1">
    <location>
        <begin position="571"/>
        <end position="582"/>
    </location>
</feature>
<feature type="compositionally biased region" description="Basic and acidic residues" evidence="1">
    <location>
        <begin position="398"/>
        <end position="435"/>
    </location>
</feature>
<evidence type="ECO:0000313" key="3">
    <source>
        <dbReference type="EMBL" id="KAL0068077.1"/>
    </source>
</evidence>
<dbReference type="InterPro" id="IPR038919">
    <property type="entry name" value="STB2/STB2"/>
</dbReference>
<reference evidence="3 4" key="1">
    <citation type="submission" date="2024-05" db="EMBL/GenBank/DDBJ databases">
        <title>A draft genome resource for the thread blight pathogen Marasmius tenuissimus strain MS-2.</title>
        <authorList>
            <person name="Yulfo-Soto G.E."/>
            <person name="Baruah I.K."/>
            <person name="Amoako-Attah I."/>
            <person name="Bukari Y."/>
            <person name="Meinhardt L.W."/>
            <person name="Bailey B.A."/>
            <person name="Cohen S.P."/>
        </authorList>
    </citation>
    <scope>NUCLEOTIDE SEQUENCE [LARGE SCALE GENOMIC DNA]</scope>
    <source>
        <strain evidence="3 4">MS-2</strain>
    </source>
</reference>
<feature type="region of interest" description="Disordered" evidence="1">
    <location>
        <begin position="627"/>
        <end position="662"/>
    </location>
</feature>
<feature type="region of interest" description="Disordered" evidence="1">
    <location>
        <begin position="814"/>
        <end position="835"/>
    </location>
</feature>
<feature type="compositionally biased region" description="Basic residues" evidence="1">
    <location>
        <begin position="477"/>
        <end position="487"/>
    </location>
</feature>
<evidence type="ECO:0000313" key="4">
    <source>
        <dbReference type="Proteomes" id="UP001437256"/>
    </source>
</evidence>
<evidence type="ECO:0000256" key="1">
    <source>
        <dbReference type="SAM" id="MobiDB-lite"/>
    </source>
</evidence>
<dbReference type="InterPro" id="IPR059025">
    <property type="entry name" value="STB6_N"/>
</dbReference>
<dbReference type="PANTHER" id="PTHR31011">
    <property type="entry name" value="PROTEIN STB2-RELATED"/>
    <property type="match status" value="1"/>
</dbReference>
<feature type="region of interest" description="Disordered" evidence="1">
    <location>
        <begin position="398"/>
        <end position="502"/>
    </location>
</feature>
<proteinExistence type="predicted"/>
<evidence type="ECO:0000259" key="2">
    <source>
        <dbReference type="Pfam" id="PF25995"/>
    </source>
</evidence>